<dbReference type="EMBL" id="CP034463">
    <property type="protein sequence ID" value="AZP19106.1"/>
    <property type="molecule type" value="Genomic_DNA"/>
</dbReference>
<dbReference type="PANTHER" id="PTHR35848">
    <property type="entry name" value="OXALATE-BINDING PROTEIN"/>
    <property type="match status" value="1"/>
</dbReference>
<dbReference type="InterPro" id="IPR014710">
    <property type="entry name" value="RmlC-like_jellyroll"/>
</dbReference>
<dbReference type="InterPro" id="IPR051610">
    <property type="entry name" value="GPI/OXD"/>
</dbReference>
<dbReference type="KEGG" id="saqu:EJC51_25365"/>
<evidence type="ECO:0000259" key="2">
    <source>
        <dbReference type="Pfam" id="PF07883"/>
    </source>
</evidence>
<reference evidence="3 4" key="1">
    <citation type="submission" date="2018-12" db="EMBL/GenBank/DDBJ databases">
        <authorList>
            <person name="Li K."/>
        </authorList>
    </citation>
    <scope>NUCLEOTIDE SEQUENCE [LARGE SCALE GENOMIC DNA]</scope>
    <source>
        <strain evidence="4">CR22</strain>
    </source>
</reference>
<keyword evidence="4" id="KW-1185">Reference proteome</keyword>
<keyword evidence="1" id="KW-0479">Metal-binding</keyword>
<evidence type="ECO:0000313" key="4">
    <source>
        <dbReference type="Proteomes" id="UP000280197"/>
    </source>
</evidence>
<dbReference type="InterPro" id="IPR011051">
    <property type="entry name" value="RmlC_Cupin_sf"/>
</dbReference>
<sequence length="156" mass="17608">MSKQQPEKKSLMHVFTAHEEDMVFEEPYNVSGRRIFPWPGAVEEPFWGGAWVDVAPGETSTAHHHDENEMFFITEGSGVMRIGDETRRVRAGETVFITPYQDHDLTNDGETRLRFVTIWWGGAEAVARERAKWASVFEIDDPSGPLNSRLASGVSV</sequence>
<dbReference type="PANTHER" id="PTHR35848:SF6">
    <property type="entry name" value="CUPIN TYPE-2 DOMAIN-CONTAINING PROTEIN"/>
    <property type="match status" value="1"/>
</dbReference>
<dbReference type="Proteomes" id="UP000280197">
    <property type="component" value="Chromosome"/>
</dbReference>
<dbReference type="Pfam" id="PF07883">
    <property type="entry name" value="Cupin_2"/>
    <property type="match status" value="1"/>
</dbReference>
<dbReference type="SUPFAM" id="SSF51182">
    <property type="entry name" value="RmlC-like cupins"/>
    <property type="match status" value="1"/>
</dbReference>
<dbReference type="GO" id="GO:0046872">
    <property type="term" value="F:metal ion binding"/>
    <property type="evidence" value="ECO:0007669"/>
    <property type="project" value="UniProtKB-KW"/>
</dbReference>
<gene>
    <name evidence="3" type="ORF">EJC51_25365</name>
</gene>
<protein>
    <submittedName>
        <fullName evidence="3">Cupin domain-containing protein</fullName>
    </submittedName>
</protein>
<accession>A0A3Q9C4P8</accession>
<feature type="domain" description="Cupin type-2" evidence="2">
    <location>
        <begin position="51"/>
        <end position="119"/>
    </location>
</feature>
<dbReference type="Gene3D" id="2.60.120.10">
    <property type="entry name" value="Jelly Rolls"/>
    <property type="match status" value="1"/>
</dbReference>
<evidence type="ECO:0000256" key="1">
    <source>
        <dbReference type="ARBA" id="ARBA00022723"/>
    </source>
</evidence>
<proteinExistence type="predicted"/>
<dbReference type="InterPro" id="IPR013096">
    <property type="entry name" value="Cupin_2"/>
</dbReference>
<organism evidence="3 4">
    <name type="scientific">Streptomyces aquilus</name>
    <dbReference type="NCBI Taxonomy" id="2548456"/>
    <lineage>
        <taxon>Bacteria</taxon>
        <taxon>Bacillati</taxon>
        <taxon>Actinomycetota</taxon>
        <taxon>Actinomycetes</taxon>
        <taxon>Kitasatosporales</taxon>
        <taxon>Streptomycetaceae</taxon>
        <taxon>Streptomyces</taxon>
    </lineage>
</organism>
<evidence type="ECO:0000313" key="3">
    <source>
        <dbReference type="EMBL" id="AZP19106.1"/>
    </source>
</evidence>
<dbReference type="RefSeq" id="WP_126273185.1">
    <property type="nucleotide sequence ID" value="NZ_CP034463.1"/>
</dbReference>
<dbReference type="AlphaFoldDB" id="A0A3Q9C4P8"/>
<name>A0A3Q9C4P8_9ACTN</name>